<accession>A0A0J8RJS8</accession>
<evidence type="ECO:0000313" key="3">
    <source>
        <dbReference type="Proteomes" id="UP000054563"/>
    </source>
</evidence>
<dbReference type="VEuPathDB" id="FungiDB:CIHG_02874"/>
<evidence type="ECO:0000256" key="1">
    <source>
        <dbReference type="SAM" id="MobiDB-lite"/>
    </source>
</evidence>
<name>A0A0J8RJS8_COCIT</name>
<feature type="region of interest" description="Disordered" evidence="1">
    <location>
        <begin position="187"/>
        <end position="221"/>
    </location>
</feature>
<proteinExistence type="predicted"/>
<protein>
    <submittedName>
        <fullName evidence="2">Uncharacterized protein</fullName>
    </submittedName>
</protein>
<sequence>MAKSRCTTPGRAKNGLGYLSAMDLQQDDIHHAISLARVDAGGTTRNSTAFCPIQSQHASVCSEFSIRMITRAARWLHAIVGNRRRLLVKTCAPSAGVNHGPLTTEGSDQRTYRTWDGTVFNYLSLSRRDPRRPGARLYPSTARRMRRERAHYGSPQRPPNHRSPTQQRNSPACNPREVAAAQLVWHRAIPRSRLPPRSASHRPTGSLRLPRTQPFENGSLS</sequence>
<gene>
    <name evidence="2" type="ORF">CIHG_02874</name>
</gene>
<dbReference type="Proteomes" id="UP000054563">
    <property type="component" value="Unassembled WGS sequence"/>
</dbReference>
<reference evidence="3" key="1">
    <citation type="journal article" date="2010" name="Genome Res.">
        <title>Population genomic sequencing of Coccidioides fungi reveals recent hybridization and transposon control.</title>
        <authorList>
            <person name="Neafsey D.E."/>
            <person name="Barker B.M."/>
            <person name="Sharpton T.J."/>
            <person name="Stajich J.E."/>
            <person name="Park D.J."/>
            <person name="Whiston E."/>
            <person name="Hung C.-Y."/>
            <person name="McMahan C."/>
            <person name="White J."/>
            <person name="Sykes S."/>
            <person name="Heiman D."/>
            <person name="Young S."/>
            <person name="Zeng Q."/>
            <person name="Abouelleil A."/>
            <person name="Aftuck L."/>
            <person name="Bessette D."/>
            <person name="Brown A."/>
            <person name="FitzGerald M."/>
            <person name="Lui A."/>
            <person name="Macdonald J.P."/>
            <person name="Priest M."/>
            <person name="Orbach M.J."/>
            <person name="Galgiani J.N."/>
            <person name="Kirkland T.N."/>
            <person name="Cole G.T."/>
            <person name="Birren B.W."/>
            <person name="Henn M.R."/>
            <person name="Taylor J.W."/>
            <person name="Rounsley S.D."/>
        </authorList>
    </citation>
    <scope>NUCLEOTIDE SEQUENCE [LARGE SCALE GENOMIC DNA]</scope>
    <source>
        <strain evidence="3">H538.4</strain>
    </source>
</reference>
<dbReference type="EMBL" id="DS016987">
    <property type="protein sequence ID" value="KMU85092.1"/>
    <property type="molecule type" value="Genomic_DNA"/>
</dbReference>
<evidence type="ECO:0000313" key="2">
    <source>
        <dbReference type="EMBL" id="KMU85092.1"/>
    </source>
</evidence>
<feature type="compositionally biased region" description="Polar residues" evidence="1">
    <location>
        <begin position="162"/>
        <end position="172"/>
    </location>
</feature>
<dbReference type="AlphaFoldDB" id="A0A0J8RJS8"/>
<organism evidence="2 3">
    <name type="scientific">Coccidioides immitis H538.4</name>
    <dbReference type="NCBI Taxonomy" id="396776"/>
    <lineage>
        <taxon>Eukaryota</taxon>
        <taxon>Fungi</taxon>
        <taxon>Dikarya</taxon>
        <taxon>Ascomycota</taxon>
        <taxon>Pezizomycotina</taxon>
        <taxon>Eurotiomycetes</taxon>
        <taxon>Eurotiomycetidae</taxon>
        <taxon>Onygenales</taxon>
        <taxon>Onygenaceae</taxon>
        <taxon>Coccidioides</taxon>
    </lineage>
</organism>
<dbReference type="STRING" id="396776.A0A0J8RJS8"/>
<feature type="region of interest" description="Disordered" evidence="1">
    <location>
        <begin position="130"/>
        <end position="174"/>
    </location>
</feature>